<dbReference type="SUPFAM" id="SSF56042">
    <property type="entry name" value="PurM C-terminal domain-like"/>
    <property type="match status" value="1"/>
</dbReference>
<dbReference type="Proteomes" id="UP000325003">
    <property type="component" value="Unassembled WGS sequence"/>
</dbReference>
<evidence type="ECO:0000313" key="1">
    <source>
        <dbReference type="EMBL" id="KAA1414558.1"/>
    </source>
</evidence>
<protein>
    <submittedName>
        <fullName evidence="1">Phosphoribosylformylglycinamidine synthase II</fullName>
    </submittedName>
</protein>
<gene>
    <name evidence="1" type="ORF">F0U44_22295</name>
</gene>
<dbReference type="PANTHER" id="PTHR43555:SF1">
    <property type="entry name" value="PHOSPHORIBOSYLFORMYLGLYCINAMIDINE SYNTHASE SUBUNIT PURL"/>
    <property type="match status" value="1"/>
</dbReference>
<sequence length="100" mass="10947">AICAKWDVEAVAIGEVTDSGRLEITWHGEGVVDGPPRTVAQDGPVCERPYARPTWQAAHQADAAEAPARPESGDELRETLLRQVASPNHCDKPWITDQYD</sequence>
<keyword evidence="2" id="KW-1185">Reference proteome</keyword>
<dbReference type="GO" id="GO:0004642">
    <property type="term" value="F:phosphoribosylformylglycinamidine synthase activity"/>
    <property type="evidence" value="ECO:0007669"/>
    <property type="project" value="InterPro"/>
</dbReference>
<organism evidence="1 2">
    <name type="scientific">Nocardioides humilatus</name>
    <dbReference type="NCBI Taxonomy" id="2607660"/>
    <lineage>
        <taxon>Bacteria</taxon>
        <taxon>Bacillati</taxon>
        <taxon>Actinomycetota</taxon>
        <taxon>Actinomycetes</taxon>
        <taxon>Propionibacteriales</taxon>
        <taxon>Nocardioidaceae</taxon>
        <taxon>Nocardioides</taxon>
    </lineage>
</organism>
<dbReference type="PANTHER" id="PTHR43555">
    <property type="entry name" value="PHOSPHORIBOSYLFORMYLGLYCINAMIDINE SYNTHASE SUBUNIT PURL"/>
    <property type="match status" value="1"/>
</dbReference>
<proteinExistence type="predicted"/>
<reference evidence="1 2" key="1">
    <citation type="submission" date="2019-09" db="EMBL/GenBank/DDBJ databases">
        <title>Nocardioides panacisoli sp. nov., isolated from the soil of a ginseng field.</title>
        <authorList>
            <person name="Cho C."/>
        </authorList>
    </citation>
    <scope>NUCLEOTIDE SEQUENCE [LARGE SCALE GENOMIC DNA]</scope>
    <source>
        <strain evidence="1 2">BN130099</strain>
    </source>
</reference>
<comment type="caution">
    <text evidence="1">The sequence shown here is derived from an EMBL/GenBank/DDBJ whole genome shotgun (WGS) entry which is preliminary data.</text>
</comment>
<dbReference type="InterPro" id="IPR036676">
    <property type="entry name" value="PurM-like_C_sf"/>
</dbReference>
<dbReference type="EMBL" id="VUJV01000069">
    <property type="protein sequence ID" value="KAA1414558.1"/>
    <property type="molecule type" value="Genomic_DNA"/>
</dbReference>
<dbReference type="GO" id="GO:0006189">
    <property type="term" value="P:'de novo' IMP biosynthetic process"/>
    <property type="evidence" value="ECO:0007669"/>
    <property type="project" value="InterPro"/>
</dbReference>
<accession>A0A5B1L368</accession>
<reference evidence="1 2" key="2">
    <citation type="submission" date="2019-09" db="EMBL/GenBank/DDBJ databases">
        <authorList>
            <person name="Jin C."/>
        </authorList>
    </citation>
    <scope>NUCLEOTIDE SEQUENCE [LARGE SCALE GENOMIC DNA]</scope>
    <source>
        <strain evidence="1 2">BN130099</strain>
    </source>
</reference>
<dbReference type="InterPro" id="IPR010074">
    <property type="entry name" value="PRibForGlyAmidine_synth_PurL"/>
</dbReference>
<feature type="non-terminal residue" evidence="1">
    <location>
        <position position="1"/>
    </location>
</feature>
<evidence type="ECO:0000313" key="2">
    <source>
        <dbReference type="Proteomes" id="UP000325003"/>
    </source>
</evidence>
<dbReference type="AlphaFoldDB" id="A0A5B1L368"/>
<feature type="non-terminal residue" evidence="1">
    <location>
        <position position="100"/>
    </location>
</feature>
<name>A0A5B1L368_9ACTN</name>
<dbReference type="Gene3D" id="3.90.650.10">
    <property type="entry name" value="PurM-like C-terminal domain"/>
    <property type="match status" value="1"/>
</dbReference>